<evidence type="ECO:0000256" key="1">
    <source>
        <dbReference type="ARBA" id="ARBA00004651"/>
    </source>
</evidence>
<dbReference type="Proteomes" id="UP000198346">
    <property type="component" value="Unassembled WGS sequence"/>
</dbReference>
<name>A0A239PVR5_9PROT</name>
<evidence type="ECO:0000313" key="8">
    <source>
        <dbReference type="Proteomes" id="UP000198346"/>
    </source>
</evidence>
<organism evidence="7 8">
    <name type="scientific">Amphiplicatus metriothermophilus</name>
    <dbReference type="NCBI Taxonomy" id="1519374"/>
    <lineage>
        <taxon>Bacteria</taxon>
        <taxon>Pseudomonadati</taxon>
        <taxon>Pseudomonadota</taxon>
        <taxon>Alphaproteobacteria</taxon>
        <taxon>Parvularculales</taxon>
        <taxon>Parvularculaceae</taxon>
        <taxon>Amphiplicatus</taxon>
    </lineage>
</organism>
<protein>
    <submittedName>
        <fullName evidence="7">Amino acid/polyamine/organocation transporter, APC superfamily</fullName>
    </submittedName>
</protein>
<feature type="transmembrane region" description="Helical" evidence="6">
    <location>
        <begin position="223"/>
        <end position="246"/>
    </location>
</feature>
<evidence type="ECO:0000313" key="7">
    <source>
        <dbReference type="EMBL" id="SNT74123.1"/>
    </source>
</evidence>
<dbReference type="PANTHER" id="PTHR42770">
    <property type="entry name" value="AMINO ACID TRANSPORTER-RELATED"/>
    <property type="match status" value="1"/>
</dbReference>
<proteinExistence type="predicted"/>
<feature type="transmembrane region" description="Helical" evidence="6">
    <location>
        <begin position="387"/>
        <end position="404"/>
    </location>
</feature>
<feature type="transmembrane region" description="Helical" evidence="6">
    <location>
        <begin position="410"/>
        <end position="427"/>
    </location>
</feature>
<evidence type="ECO:0000256" key="6">
    <source>
        <dbReference type="SAM" id="Phobius"/>
    </source>
</evidence>
<feature type="transmembrane region" description="Helical" evidence="6">
    <location>
        <begin position="154"/>
        <end position="172"/>
    </location>
</feature>
<feature type="transmembrane region" description="Helical" evidence="6">
    <location>
        <begin position="318"/>
        <end position="336"/>
    </location>
</feature>
<evidence type="ECO:0000256" key="5">
    <source>
        <dbReference type="ARBA" id="ARBA00023136"/>
    </source>
</evidence>
<evidence type="ECO:0000256" key="3">
    <source>
        <dbReference type="ARBA" id="ARBA00022692"/>
    </source>
</evidence>
<comment type="subcellular location">
    <subcellularLocation>
        <location evidence="1">Cell membrane</location>
        <topology evidence="1">Multi-pass membrane protein</topology>
    </subcellularLocation>
</comment>
<feature type="transmembrane region" description="Helical" evidence="6">
    <location>
        <begin position="21"/>
        <end position="42"/>
    </location>
</feature>
<dbReference type="PIRSF" id="PIRSF006060">
    <property type="entry name" value="AA_transporter"/>
    <property type="match status" value="1"/>
</dbReference>
<keyword evidence="8" id="KW-1185">Reference proteome</keyword>
<dbReference type="InterPro" id="IPR050367">
    <property type="entry name" value="APC_superfamily"/>
</dbReference>
<keyword evidence="4 6" id="KW-1133">Transmembrane helix</keyword>
<evidence type="ECO:0000256" key="2">
    <source>
        <dbReference type="ARBA" id="ARBA00022475"/>
    </source>
</evidence>
<dbReference type="InterPro" id="IPR002293">
    <property type="entry name" value="AA/rel_permease1"/>
</dbReference>
<dbReference type="GO" id="GO:0022857">
    <property type="term" value="F:transmembrane transporter activity"/>
    <property type="evidence" value="ECO:0007669"/>
    <property type="project" value="InterPro"/>
</dbReference>
<gene>
    <name evidence="7" type="ORF">SAMN06297382_2029</name>
</gene>
<dbReference type="Gene3D" id="1.20.1740.10">
    <property type="entry name" value="Amino acid/polyamine transporter I"/>
    <property type="match status" value="1"/>
</dbReference>
<sequence>MQTTNKSSLRKGVSLPDIVSLGVGAAVGVSIFSVLAPATALAGPAMLIALPVAMTPMIIFAVVYGFMGSALPVSGASYEWPRRFIHPFAGFFISWLRIAGSAAALVVLAFVLVSYLSMVAPLPQKPVMFGIFSVVFVMNLLGVSIAAKGQTIMLTVLLATCAALAVTAAPAVDPGNFDPFLSKGWSGVMLAAPLMITLFLGIETATEVGEEVKNPGRNIPLGIGLAIALTTLLYLSVAVVSVGVLGEEALAGSSAPLLDVARAAMGRIGTPLIVLSATAAIGTSINAIFIIFTRYLFAMGRSGAFPSAIGAAHPGTGAPHVASATAYALCCAGLFLPTDLIFLFLAVNIPTLLKYAATSISATRLIDREPGLYEASAFRPPRPVVRFLGYLGAVAALALIAIGFSADWRPYALLAGWAALGALYYFLRARRRASSVEKSGVAAPPRRA</sequence>
<dbReference type="PANTHER" id="PTHR42770:SF7">
    <property type="entry name" value="MEMBRANE PROTEIN"/>
    <property type="match status" value="1"/>
</dbReference>
<dbReference type="AlphaFoldDB" id="A0A239PVR5"/>
<reference evidence="7 8" key="1">
    <citation type="submission" date="2017-07" db="EMBL/GenBank/DDBJ databases">
        <authorList>
            <person name="Sun Z.S."/>
            <person name="Albrecht U."/>
            <person name="Echele G."/>
            <person name="Lee C.C."/>
        </authorList>
    </citation>
    <scope>NUCLEOTIDE SEQUENCE [LARGE SCALE GENOMIC DNA]</scope>
    <source>
        <strain evidence="7 8">CGMCC 1.12710</strain>
    </source>
</reference>
<dbReference type="RefSeq" id="WP_089412498.1">
    <property type="nucleotide sequence ID" value="NZ_FZQA01000004.1"/>
</dbReference>
<feature type="transmembrane region" description="Helical" evidence="6">
    <location>
        <begin position="88"/>
        <end position="115"/>
    </location>
</feature>
<dbReference type="EMBL" id="FZQA01000004">
    <property type="protein sequence ID" value="SNT74123.1"/>
    <property type="molecule type" value="Genomic_DNA"/>
</dbReference>
<accession>A0A239PVR5</accession>
<feature type="transmembrane region" description="Helical" evidence="6">
    <location>
        <begin position="127"/>
        <end position="147"/>
    </location>
</feature>
<feature type="transmembrane region" description="Helical" evidence="6">
    <location>
        <begin position="48"/>
        <end position="67"/>
    </location>
</feature>
<dbReference type="GO" id="GO:0005886">
    <property type="term" value="C:plasma membrane"/>
    <property type="evidence" value="ECO:0007669"/>
    <property type="project" value="UniProtKB-SubCell"/>
</dbReference>
<keyword evidence="5 6" id="KW-0472">Membrane</keyword>
<feature type="transmembrane region" description="Helical" evidence="6">
    <location>
        <begin position="272"/>
        <end position="297"/>
    </location>
</feature>
<keyword evidence="3 6" id="KW-0812">Transmembrane</keyword>
<keyword evidence="2" id="KW-1003">Cell membrane</keyword>
<evidence type="ECO:0000256" key="4">
    <source>
        <dbReference type="ARBA" id="ARBA00022989"/>
    </source>
</evidence>
<dbReference type="Pfam" id="PF13520">
    <property type="entry name" value="AA_permease_2"/>
    <property type="match status" value="1"/>
</dbReference>
<dbReference type="OrthoDB" id="7065842at2"/>